<dbReference type="Pfam" id="PF01926">
    <property type="entry name" value="MMR_HSR1"/>
    <property type="match status" value="1"/>
</dbReference>
<evidence type="ECO:0000256" key="1">
    <source>
        <dbReference type="SAM" id="Coils"/>
    </source>
</evidence>
<reference evidence="4" key="2">
    <citation type="submission" date="2015-01" db="EMBL/GenBank/DDBJ databases">
        <title>Evolutionary Origins and Diversification of the Mycorrhizal Mutualists.</title>
        <authorList>
            <consortium name="DOE Joint Genome Institute"/>
            <consortium name="Mycorrhizal Genomics Consortium"/>
            <person name="Kohler A."/>
            <person name="Kuo A."/>
            <person name="Nagy L.G."/>
            <person name="Floudas D."/>
            <person name="Copeland A."/>
            <person name="Barry K.W."/>
            <person name="Cichocki N."/>
            <person name="Veneault-Fourrey C."/>
            <person name="LaButti K."/>
            <person name="Lindquist E.A."/>
            <person name="Lipzen A."/>
            <person name="Lundell T."/>
            <person name="Morin E."/>
            <person name="Murat C."/>
            <person name="Riley R."/>
            <person name="Ohm R."/>
            <person name="Sun H."/>
            <person name="Tunlid A."/>
            <person name="Henrissat B."/>
            <person name="Grigoriev I.V."/>
            <person name="Hibbett D.S."/>
            <person name="Martin F."/>
        </authorList>
    </citation>
    <scope>NUCLEOTIDE SEQUENCE [LARGE SCALE GENOMIC DNA]</scope>
    <source>
        <strain evidence="4">441</strain>
    </source>
</reference>
<dbReference type="STRING" id="765257.A0A0C9YJY5"/>
<dbReference type="AlphaFoldDB" id="A0A0C9YJY5"/>
<feature type="domain" description="G" evidence="2">
    <location>
        <begin position="1"/>
        <end position="63"/>
    </location>
</feature>
<name>A0A0C9YJY5_9AGAM</name>
<dbReference type="InterPro" id="IPR027417">
    <property type="entry name" value="P-loop_NTPase"/>
</dbReference>
<sequence length="330" mass="37198">MGPTGAGKSSFVAKATNSGDEGVGHALVSHTSEIKATKCTIGRSNVVLVDTPGFDDTHKSDLQILESISDWLNKTYKQGTLLSGILYFHRISDNRMAGTPLKNLRVFQKLCGNKAMSQVILVTTMWDEVDESVGNERLEELEGNYWKVMIAQGSTTYCYRNTLESSRLLLSQLVERKRREVRLQKQIADKNLELRETDAGQELYSRLDQIAEKRADILARITAQRQQAGDQATADDLRKQYETLKAELDQTRQQIQSLKLTSVKRAAAYIRKSFRVRLPFLHLCTSFQFWLTVTQCSTFDGYVAVARSSESAVHIAIYACKQNPVRCIHP</sequence>
<dbReference type="Proteomes" id="UP000054018">
    <property type="component" value="Unassembled WGS sequence"/>
</dbReference>
<dbReference type="HOGENOM" id="CLU_018003_0_0_1"/>
<feature type="coiled-coil region" evidence="1">
    <location>
        <begin position="234"/>
        <end position="261"/>
    </location>
</feature>
<accession>A0A0C9YJY5</accession>
<dbReference type="InterPro" id="IPR006073">
    <property type="entry name" value="GTP-bd"/>
</dbReference>
<evidence type="ECO:0000259" key="2">
    <source>
        <dbReference type="Pfam" id="PF01926"/>
    </source>
</evidence>
<reference evidence="3 4" key="1">
    <citation type="submission" date="2014-04" db="EMBL/GenBank/DDBJ databases">
        <authorList>
            <consortium name="DOE Joint Genome Institute"/>
            <person name="Kuo A."/>
            <person name="Kohler A."/>
            <person name="Costa M.D."/>
            <person name="Nagy L.G."/>
            <person name="Floudas D."/>
            <person name="Copeland A."/>
            <person name="Barry K.W."/>
            <person name="Cichocki N."/>
            <person name="Veneault-Fourrey C."/>
            <person name="LaButti K."/>
            <person name="Lindquist E.A."/>
            <person name="Lipzen A."/>
            <person name="Lundell T."/>
            <person name="Morin E."/>
            <person name="Murat C."/>
            <person name="Sun H."/>
            <person name="Tunlid A."/>
            <person name="Henrissat B."/>
            <person name="Grigoriev I.V."/>
            <person name="Hibbett D.S."/>
            <person name="Martin F."/>
            <person name="Nordberg H.P."/>
            <person name="Cantor M.N."/>
            <person name="Hua S.X."/>
        </authorList>
    </citation>
    <scope>NUCLEOTIDE SEQUENCE [LARGE SCALE GENOMIC DNA]</scope>
    <source>
        <strain evidence="3 4">441</strain>
    </source>
</reference>
<evidence type="ECO:0000313" key="4">
    <source>
        <dbReference type="Proteomes" id="UP000054018"/>
    </source>
</evidence>
<dbReference type="Gene3D" id="3.40.50.300">
    <property type="entry name" value="P-loop containing nucleotide triphosphate hydrolases"/>
    <property type="match status" value="1"/>
</dbReference>
<keyword evidence="1" id="KW-0175">Coiled coil</keyword>
<dbReference type="GO" id="GO:0005525">
    <property type="term" value="F:GTP binding"/>
    <property type="evidence" value="ECO:0007669"/>
    <property type="project" value="InterPro"/>
</dbReference>
<organism evidence="3 4">
    <name type="scientific">Pisolithus microcarpus 441</name>
    <dbReference type="NCBI Taxonomy" id="765257"/>
    <lineage>
        <taxon>Eukaryota</taxon>
        <taxon>Fungi</taxon>
        <taxon>Dikarya</taxon>
        <taxon>Basidiomycota</taxon>
        <taxon>Agaricomycotina</taxon>
        <taxon>Agaricomycetes</taxon>
        <taxon>Agaricomycetidae</taxon>
        <taxon>Boletales</taxon>
        <taxon>Sclerodermatineae</taxon>
        <taxon>Pisolithaceae</taxon>
        <taxon>Pisolithus</taxon>
    </lineage>
</organism>
<gene>
    <name evidence="3" type="ORF">PISMIDRAFT_635284</name>
</gene>
<keyword evidence="4" id="KW-1185">Reference proteome</keyword>
<dbReference type="OrthoDB" id="8954335at2759"/>
<protein>
    <recommendedName>
        <fullName evidence="2">G domain-containing protein</fullName>
    </recommendedName>
</protein>
<dbReference type="SUPFAM" id="SSF52540">
    <property type="entry name" value="P-loop containing nucleoside triphosphate hydrolases"/>
    <property type="match status" value="1"/>
</dbReference>
<proteinExistence type="predicted"/>
<evidence type="ECO:0000313" key="3">
    <source>
        <dbReference type="EMBL" id="KIK16956.1"/>
    </source>
</evidence>
<dbReference type="CDD" id="cd00882">
    <property type="entry name" value="Ras_like_GTPase"/>
    <property type="match status" value="1"/>
</dbReference>
<dbReference type="EMBL" id="KN833843">
    <property type="protein sequence ID" value="KIK16956.1"/>
    <property type="molecule type" value="Genomic_DNA"/>
</dbReference>